<evidence type="ECO:0000256" key="8">
    <source>
        <dbReference type="ARBA" id="ARBA00023232"/>
    </source>
</evidence>
<dbReference type="InterPro" id="IPR041736">
    <property type="entry name" value="4OHPhenylPyrv_dOase_N"/>
</dbReference>
<comment type="caution">
    <text evidence="12">The sequence shown here is derived from an EMBL/GenBank/DDBJ whole genome shotgun (WGS) entry which is preliminary data.</text>
</comment>
<feature type="domain" description="VOC" evidence="11">
    <location>
        <begin position="190"/>
        <end position="348"/>
    </location>
</feature>
<evidence type="ECO:0000256" key="7">
    <source>
        <dbReference type="ARBA" id="ARBA00023004"/>
    </source>
</evidence>
<dbReference type="GO" id="GO:0006559">
    <property type="term" value="P:L-phenylalanine catabolic process"/>
    <property type="evidence" value="ECO:0007669"/>
    <property type="project" value="UniProtKB-UniPathway"/>
</dbReference>
<evidence type="ECO:0000259" key="11">
    <source>
        <dbReference type="PROSITE" id="PS51819"/>
    </source>
</evidence>
<comment type="pathway">
    <text evidence="1">Amino-acid degradation; L-phenylalanine degradation; acetoacetate and fumarate from L-phenylalanine: step 3/6.</text>
</comment>
<dbReference type="OrthoDB" id="414569at2759"/>
<protein>
    <recommendedName>
        <fullName evidence="3 9">4-hydroxyphenylpyruvate dioxygenase</fullName>
    </recommendedName>
</protein>
<keyword evidence="7 10" id="KW-0408">Iron</keyword>
<feature type="domain" description="VOC" evidence="11">
    <location>
        <begin position="19"/>
        <end position="159"/>
    </location>
</feature>
<keyword evidence="12" id="KW-0560">Oxidoreductase</keyword>
<evidence type="ECO:0000256" key="9">
    <source>
        <dbReference type="PIRNR" id="PIRNR009283"/>
    </source>
</evidence>
<evidence type="ECO:0000256" key="1">
    <source>
        <dbReference type="ARBA" id="ARBA00005162"/>
    </source>
</evidence>
<dbReference type="PANTHER" id="PTHR11959">
    <property type="entry name" value="4-HYDROXYPHENYLPYRUVATE DIOXYGENASE"/>
    <property type="match status" value="1"/>
</dbReference>
<evidence type="ECO:0000256" key="3">
    <source>
        <dbReference type="ARBA" id="ARBA00013222"/>
    </source>
</evidence>
<dbReference type="CDD" id="cd07250">
    <property type="entry name" value="HPPD_C_like"/>
    <property type="match status" value="1"/>
</dbReference>
<keyword evidence="13" id="KW-1185">Reference proteome</keyword>
<sequence length="391" mass="44506">MVPQPILSVSSPTKTHFRNYDHVTWYVSNARQASSYFISRFGFTRVAYMGLETGSQDICGHVVQSGNILMVFKSCLRSTASEEANSQIVNEIQHFVKTHGDGIKDIAFSVDNVHDVLETARSAGAEIIDEPFDLFDKNGKVSMARVKAYGDVTHTLINREAYRGTFLPSYADVTEQYNHYNLFGETKFDCVDHCVGSQGWDEMEPITHFYEKAFGFHRYWSVDEKQIHTDFSALRSTVVASADEVIKMPINEPAEGLRKSQVEEYYTFNEGPGIQHIALLTHDIIETVGTLIRRGVEFMKAPDAYYDRLRSRLSKSKVHIKEALDDIQRLNLLVDFDDRGYLLQIFTRPLTDRPTVFFEIIQRENFDGFGAGNFKSLFEAIEAEQLARGTL</sequence>
<dbReference type="PROSITE" id="PS51819">
    <property type="entry name" value="VOC"/>
    <property type="match status" value="2"/>
</dbReference>
<dbReference type="CDD" id="cd08342">
    <property type="entry name" value="HPPD_N_like"/>
    <property type="match status" value="1"/>
</dbReference>
<keyword evidence="8" id="KW-0585">Phenylalanine catabolism</keyword>
<dbReference type="NCBIfam" id="TIGR01263">
    <property type="entry name" value="4HPPD"/>
    <property type="match status" value="1"/>
</dbReference>
<dbReference type="SUPFAM" id="SSF54593">
    <property type="entry name" value="Glyoxalase/Bleomycin resistance protein/Dihydroxybiphenyl dioxygenase"/>
    <property type="match status" value="1"/>
</dbReference>
<dbReference type="STRING" id="45607.A0A2T0FEJ2"/>
<evidence type="ECO:0000256" key="10">
    <source>
        <dbReference type="PIRSR" id="PIRSR009283-1"/>
    </source>
</evidence>
<dbReference type="Gene3D" id="3.10.180.10">
    <property type="entry name" value="2,3-Dihydroxybiphenyl 1,2-Dioxygenase, domain 1"/>
    <property type="match status" value="2"/>
</dbReference>
<dbReference type="InterPro" id="IPR029068">
    <property type="entry name" value="Glyas_Bleomycin-R_OHBP_Dase"/>
</dbReference>
<dbReference type="FunFam" id="3.10.180.10:FF:000001">
    <property type="entry name" value="4-hydroxyphenylpyruvate dioxygenase"/>
    <property type="match status" value="1"/>
</dbReference>
<evidence type="ECO:0000256" key="4">
    <source>
        <dbReference type="ARBA" id="ARBA00022723"/>
    </source>
</evidence>
<accession>A0A2T0FEJ2</accession>
<feature type="binding site" evidence="10">
    <location>
        <position position="276"/>
    </location>
    <ligand>
        <name>Fe cation</name>
        <dbReference type="ChEBI" id="CHEBI:24875"/>
    </ligand>
</feature>
<dbReference type="AlphaFoldDB" id="A0A2T0FEJ2"/>
<comment type="cofactor">
    <cofactor evidence="10">
        <name>Fe cation</name>
        <dbReference type="ChEBI" id="CHEBI:24875"/>
    </cofactor>
    <text evidence="10">Binds 1 Fe cation per subunit.</text>
</comment>
<evidence type="ECO:0000256" key="5">
    <source>
        <dbReference type="ARBA" id="ARBA00022737"/>
    </source>
</evidence>
<feature type="binding site" evidence="10">
    <location>
        <position position="359"/>
    </location>
    <ligand>
        <name>Fe cation</name>
        <dbReference type="ChEBI" id="CHEBI:24875"/>
    </ligand>
</feature>
<dbReference type="Proteomes" id="UP000238350">
    <property type="component" value="Unassembled WGS sequence"/>
</dbReference>
<keyword evidence="4 10" id="KW-0479">Metal-binding</keyword>
<keyword evidence="5" id="KW-0677">Repeat</keyword>
<keyword evidence="12" id="KW-0670">Pyruvate</keyword>
<dbReference type="PANTHER" id="PTHR11959:SF1">
    <property type="entry name" value="4-HYDROXYPHENYLPYRUVATE DIOXYGENASE"/>
    <property type="match status" value="1"/>
</dbReference>
<dbReference type="EMBL" id="NDIQ01000001">
    <property type="protein sequence ID" value="PRT53418.1"/>
    <property type="molecule type" value="Genomic_DNA"/>
</dbReference>
<evidence type="ECO:0000256" key="6">
    <source>
        <dbReference type="ARBA" id="ARBA00022878"/>
    </source>
</evidence>
<evidence type="ECO:0000313" key="13">
    <source>
        <dbReference type="Proteomes" id="UP000238350"/>
    </source>
</evidence>
<keyword evidence="12" id="KW-0223">Dioxygenase</keyword>
<dbReference type="GeneID" id="36514787"/>
<dbReference type="GO" id="GO:0046872">
    <property type="term" value="F:metal ion binding"/>
    <property type="evidence" value="ECO:0007669"/>
    <property type="project" value="UniProtKB-KW"/>
</dbReference>
<comment type="similarity">
    <text evidence="2 9">Belongs to the 4HPPD family.</text>
</comment>
<proteinExistence type="inferred from homology"/>
<dbReference type="InterPro" id="IPR004360">
    <property type="entry name" value="Glyas_Fos-R_dOase_dom"/>
</dbReference>
<evidence type="ECO:0000256" key="2">
    <source>
        <dbReference type="ARBA" id="ARBA00005877"/>
    </source>
</evidence>
<evidence type="ECO:0000313" key="12">
    <source>
        <dbReference type="EMBL" id="PRT53418.1"/>
    </source>
</evidence>
<dbReference type="PIRSF" id="PIRSF009283">
    <property type="entry name" value="HPP_dOase"/>
    <property type="match status" value="1"/>
</dbReference>
<dbReference type="UniPathway" id="UPA00139">
    <property type="reaction ID" value="UER00362"/>
</dbReference>
<keyword evidence="6" id="KW-0828">Tyrosine catabolism</keyword>
<dbReference type="Pfam" id="PF00903">
    <property type="entry name" value="Glyoxalase"/>
    <property type="match status" value="1"/>
</dbReference>
<dbReference type="InterPro" id="IPR005956">
    <property type="entry name" value="4OHPhenylPyrv_dOase"/>
</dbReference>
<dbReference type="RefSeq" id="XP_024663364.1">
    <property type="nucleotide sequence ID" value="XM_024807596.1"/>
</dbReference>
<dbReference type="InterPro" id="IPR037523">
    <property type="entry name" value="VOC_core"/>
</dbReference>
<dbReference type="InterPro" id="IPR041735">
    <property type="entry name" value="4OHPhenylPyrv_dOase_C"/>
</dbReference>
<gene>
    <name evidence="12" type="ORF">B9G98_01038</name>
</gene>
<organism evidence="12 13">
    <name type="scientific">Wickerhamiella sorbophila</name>
    <dbReference type="NCBI Taxonomy" id="45607"/>
    <lineage>
        <taxon>Eukaryota</taxon>
        <taxon>Fungi</taxon>
        <taxon>Dikarya</taxon>
        <taxon>Ascomycota</taxon>
        <taxon>Saccharomycotina</taxon>
        <taxon>Dipodascomycetes</taxon>
        <taxon>Dipodascales</taxon>
        <taxon>Trichomonascaceae</taxon>
        <taxon>Wickerhamiella</taxon>
    </lineage>
</organism>
<name>A0A2T0FEJ2_9ASCO</name>
<feature type="binding site" evidence="10">
    <location>
        <position position="193"/>
    </location>
    <ligand>
        <name>Fe cation</name>
        <dbReference type="ChEBI" id="CHEBI:24875"/>
    </ligand>
</feature>
<dbReference type="GO" id="GO:0006572">
    <property type="term" value="P:L-tyrosine catabolic process"/>
    <property type="evidence" value="ECO:0007669"/>
    <property type="project" value="UniProtKB-KW"/>
</dbReference>
<reference evidence="12 13" key="1">
    <citation type="submission" date="2017-04" db="EMBL/GenBank/DDBJ databases">
        <title>Genome sequencing of [Candida] sorbophila.</title>
        <authorList>
            <person name="Ahn J.O."/>
        </authorList>
    </citation>
    <scope>NUCLEOTIDE SEQUENCE [LARGE SCALE GENOMIC DNA]</scope>
    <source>
        <strain evidence="12 13">DS02</strain>
    </source>
</reference>
<dbReference type="GO" id="GO:0003868">
    <property type="term" value="F:4-hydroxyphenylpyruvate dioxygenase activity"/>
    <property type="evidence" value="ECO:0007669"/>
    <property type="project" value="InterPro"/>
</dbReference>